<dbReference type="GO" id="GO:0016798">
    <property type="term" value="F:hydrolase activity, acting on glycosyl bonds"/>
    <property type="evidence" value="ECO:0007669"/>
    <property type="project" value="UniProtKB-KW"/>
</dbReference>
<dbReference type="RefSeq" id="WP_131838483.1">
    <property type="nucleotide sequence ID" value="NZ_SLWB01000003.1"/>
</dbReference>
<protein>
    <submittedName>
        <fullName evidence="4">Peptide-N-glycosidase F-like protein</fullName>
    </submittedName>
</protein>
<evidence type="ECO:0000313" key="5">
    <source>
        <dbReference type="Proteomes" id="UP000294830"/>
    </source>
</evidence>
<dbReference type="SUPFAM" id="SSF49742">
    <property type="entry name" value="PHM/PNGase F"/>
    <property type="match status" value="1"/>
</dbReference>
<evidence type="ECO:0000256" key="1">
    <source>
        <dbReference type="ARBA" id="ARBA00023157"/>
    </source>
</evidence>
<reference evidence="4 5" key="1">
    <citation type="submission" date="2019-03" db="EMBL/GenBank/DDBJ databases">
        <title>Genomic Encyclopedia of Archaeal and Bacterial Type Strains, Phase II (KMG-II): from individual species to whole genera.</title>
        <authorList>
            <person name="Goeker M."/>
        </authorList>
    </citation>
    <scope>NUCLEOTIDE SEQUENCE [LARGE SCALE GENOMIC DNA]</scope>
    <source>
        <strain evidence="4 5">RL-C</strain>
    </source>
</reference>
<keyword evidence="1" id="KW-1015">Disulfide bond</keyword>
<sequence length="571" mass="63361">MKKLITLCAAVLLLGSAHAKDTAPAKAVKVYYKAIYNGQEQKGPFTEVIISNNEVLIKGQKPAQEQIKEVPDEATYIDYNGKRIIRVANLYTGEQIYTARSFEGLPKFEPTGATEKILGYTCKKYKASVFSNTIEIFIADNTELKGTPQPGLYVDGLVLKIVRNGNAITVADRIEILKKKDAPTAIIPATLGTEVTDKKYSAMVAGSFVKTVEVFRDEQICFKDGIKNPENSNLLDHTYRYAGGTLIIRKVKLPKVPADANVFAEVSQRSNGDAYDRTGSIFIIPQDKKQSFLDGIQKGINTIPVYTDKHGVKFQGVVATEEYSPIIELVRFFTPFGVGHFNTFRQVEGTVWQDSAHYKQDITELLPKLDGEVWIGAFIGNYDAGGHKLSLRLKYHLNEKEKKPETASKVWIYPLFATINVMEMGGQNYGRMFDKDTLSVRFNAPKGVKNVTLRYITTGHGGWGNGDEFVMKQNEIFLNGQSLYRFTPWRTDCGTHRSFNPASGNFWNGLSSSDLSRSGWCPGTLTNPVFIPVGNLKEGTNEISVYIPLGPNEGTSSSSWCISGILIGEME</sequence>
<feature type="domain" description="Peptide-N-glycosidase F N-terminal" evidence="3">
    <location>
        <begin position="211"/>
        <end position="395"/>
    </location>
</feature>
<name>A0A4R2EP43_9BACT</name>
<dbReference type="InterPro" id="IPR043022">
    <property type="entry name" value="PngaseF_N_sf"/>
</dbReference>
<organism evidence="4 5">
    <name type="scientific">Acetobacteroides hydrogenigenes</name>
    <dbReference type="NCBI Taxonomy" id="979970"/>
    <lineage>
        <taxon>Bacteria</taxon>
        <taxon>Pseudomonadati</taxon>
        <taxon>Bacteroidota</taxon>
        <taxon>Bacteroidia</taxon>
        <taxon>Bacteroidales</taxon>
        <taxon>Rikenellaceae</taxon>
        <taxon>Acetobacteroides</taxon>
    </lineage>
</organism>
<dbReference type="InterPro" id="IPR015197">
    <property type="entry name" value="PngaseF_C"/>
</dbReference>
<dbReference type="Pfam" id="PF09112">
    <property type="entry name" value="N-glycanase_N"/>
    <property type="match status" value="1"/>
</dbReference>
<dbReference type="SMART" id="SM01290">
    <property type="entry name" value="N-glycanase_N"/>
    <property type="match status" value="1"/>
</dbReference>
<feature type="signal peptide" evidence="2">
    <location>
        <begin position="1"/>
        <end position="19"/>
    </location>
</feature>
<dbReference type="OrthoDB" id="6281169at2"/>
<keyword evidence="2" id="KW-0732">Signal</keyword>
<dbReference type="InterPro" id="IPR014784">
    <property type="entry name" value="Cu2_ascorb_mOase-like_C"/>
</dbReference>
<comment type="caution">
    <text evidence="4">The sequence shown here is derived from an EMBL/GenBank/DDBJ whole genome shotgun (WGS) entry which is preliminary data.</text>
</comment>
<evidence type="ECO:0000256" key="2">
    <source>
        <dbReference type="SAM" id="SignalP"/>
    </source>
</evidence>
<dbReference type="GO" id="GO:0016715">
    <property type="term" value="F:oxidoreductase activity, acting on paired donors, with incorporation or reduction of molecular oxygen, reduced ascorbate as one donor, and incorporation of one atom of oxygen"/>
    <property type="evidence" value="ECO:0007669"/>
    <property type="project" value="InterPro"/>
</dbReference>
<dbReference type="InterPro" id="IPR008977">
    <property type="entry name" value="PHM/PNGase_F_dom_sf"/>
</dbReference>
<dbReference type="Gene3D" id="2.60.120.1570">
    <property type="entry name" value="Peptide-N-glycosidase F, N-terminal domain"/>
    <property type="match status" value="1"/>
</dbReference>
<dbReference type="Pfam" id="PF22252">
    <property type="entry name" value="PNGase_F-II_N"/>
    <property type="match status" value="1"/>
</dbReference>
<proteinExistence type="predicted"/>
<keyword evidence="5" id="KW-1185">Reference proteome</keyword>
<evidence type="ECO:0000313" key="4">
    <source>
        <dbReference type="EMBL" id="TCN70623.1"/>
    </source>
</evidence>
<accession>A0A4R2EP43</accession>
<dbReference type="EMBL" id="SLWB01000003">
    <property type="protein sequence ID" value="TCN70623.1"/>
    <property type="molecule type" value="Genomic_DNA"/>
</dbReference>
<feature type="chain" id="PRO_5020811585" evidence="2">
    <location>
        <begin position="20"/>
        <end position="571"/>
    </location>
</feature>
<dbReference type="Gene3D" id="2.60.120.230">
    <property type="match status" value="1"/>
</dbReference>
<keyword evidence="4" id="KW-0378">Hydrolase</keyword>
<keyword evidence="4" id="KW-0326">Glycosidase</keyword>
<dbReference type="Proteomes" id="UP000294830">
    <property type="component" value="Unassembled WGS sequence"/>
</dbReference>
<dbReference type="AlphaFoldDB" id="A0A4R2EP43"/>
<gene>
    <name evidence="4" type="ORF">CLV25_103143</name>
</gene>
<dbReference type="InterPro" id="IPR015196">
    <property type="entry name" value="PngaseF_N"/>
</dbReference>
<evidence type="ECO:0000259" key="3">
    <source>
        <dbReference type="SMART" id="SM01290"/>
    </source>
</evidence>
<dbReference type="Pfam" id="PF09113">
    <property type="entry name" value="N-glycanase_C"/>
    <property type="match status" value="1"/>
</dbReference>